<proteinExistence type="predicted"/>
<dbReference type="EMBL" id="JAVYJV010000018">
    <property type="protein sequence ID" value="KAK4347730.1"/>
    <property type="molecule type" value="Genomic_DNA"/>
</dbReference>
<reference evidence="1" key="1">
    <citation type="submission" date="2023-12" db="EMBL/GenBank/DDBJ databases">
        <title>Genome assembly of Anisodus tanguticus.</title>
        <authorList>
            <person name="Wang Y.-J."/>
        </authorList>
    </citation>
    <scope>NUCLEOTIDE SEQUENCE</scope>
    <source>
        <strain evidence="1">KB-2021</strain>
        <tissue evidence="1">Leaf</tissue>
    </source>
</reference>
<sequence length="117" mass="13096">MGSNSSVSDACRSFYDMEEAEDQVFSHPLLMDMSLLADLYEDLVVRGGRGVISFVDFTLQLLLDVSYPSYFPELCDLLPPVDKLLHLSGEEKDVAVVVFLLSSSPLYELDHDALEFL</sequence>
<dbReference type="AlphaFoldDB" id="A0AAE1R9S3"/>
<keyword evidence="2" id="KW-1185">Reference proteome</keyword>
<organism evidence="1 2">
    <name type="scientific">Anisodus tanguticus</name>
    <dbReference type="NCBI Taxonomy" id="243964"/>
    <lineage>
        <taxon>Eukaryota</taxon>
        <taxon>Viridiplantae</taxon>
        <taxon>Streptophyta</taxon>
        <taxon>Embryophyta</taxon>
        <taxon>Tracheophyta</taxon>
        <taxon>Spermatophyta</taxon>
        <taxon>Magnoliopsida</taxon>
        <taxon>eudicotyledons</taxon>
        <taxon>Gunneridae</taxon>
        <taxon>Pentapetalae</taxon>
        <taxon>asterids</taxon>
        <taxon>lamiids</taxon>
        <taxon>Solanales</taxon>
        <taxon>Solanaceae</taxon>
        <taxon>Solanoideae</taxon>
        <taxon>Hyoscyameae</taxon>
        <taxon>Anisodus</taxon>
    </lineage>
</organism>
<accession>A0AAE1R9S3</accession>
<protein>
    <submittedName>
        <fullName evidence="1">Uncharacterized protein</fullName>
    </submittedName>
</protein>
<gene>
    <name evidence="1" type="ORF">RND71_034069</name>
</gene>
<evidence type="ECO:0000313" key="2">
    <source>
        <dbReference type="Proteomes" id="UP001291623"/>
    </source>
</evidence>
<evidence type="ECO:0000313" key="1">
    <source>
        <dbReference type="EMBL" id="KAK4347730.1"/>
    </source>
</evidence>
<dbReference type="Proteomes" id="UP001291623">
    <property type="component" value="Unassembled WGS sequence"/>
</dbReference>
<name>A0AAE1R9S3_9SOLA</name>
<comment type="caution">
    <text evidence="1">The sequence shown here is derived from an EMBL/GenBank/DDBJ whole genome shotgun (WGS) entry which is preliminary data.</text>
</comment>